<evidence type="ECO:0000313" key="4">
    <source>
        <dbReference type="EMBL" id="MCP8938483.1"/>
    </source>
</evidence>
<dbReference type="InterPro" id="IPR016162">
    <property type="entry name" value="Ald_DH_N"/>
</dbReference>
<dbReference type="PANTHER" id="PTHR42862:SF1">
    <property type="entry name" value="DELTA-1-PYRROLINE-5-CARBOXYLATE DEHYDROGENASE 2, ISOFORM A-RELATED"/>
    <property type="match status" value="1"/>
</dbReference>
<organism evidence="4 5">
    <name type="scientific">Alsobacter ponti</name>
    <dbReference type="NCBI Taxonomy" id="2962936"/>
    <lineage>
        <taxon>Bacteria</taxon>
        <taxon>Pseudomonadati</taxon>
        <taxon>Pseudomonadota</taxon>
        <taxon>Alphaproteobacteria</taxon>
        <taxon>Hyphomicrobiales</taxon>
        <taxon>Alsobacteraceae</taxon>
        <taxon>Alsobacter</taxon>
    </lineage>
</organism>
<protein>
    <submittedName>
        <fullName evidence="4">Phenylacetic acid degradation protein PaaN</fullName>
    </submittedName>
</protein>
<sequence>MDTLFDRHRGLIDAARAALRTRGFWAPFSEIPSGKIYGETAKDDGLAAFQGRLDAPFLIPHHPETSRVGAEISPWGPELGVTYPAADADTLVAASLAAADAWAATTPEQRVGICCEILVRLNRMSFEMANAVMHTTGQAFAMAFQAGGPHAQDRGLEAVAVAYDEMTSTPREAVWEKPQGKAAPLVIEKHWRVVPRGVGLVIGCQTFPTWNSYPGLFADLATGNTVIVKPHPGAILPLALTVAVAREVLTEQGLPRDVVLLAADRPGAEITKDLVRNPAVTIVDYTGSNAFGDWVRANAGDAQVFTEEAGVNSVVIAATDRFEAMCANLAFSLSLYSGQMCTAPQDIFIPKDGIDTDLGHKSFDEVGQGIAAAIDALLGDPARAAGVCGAIANPATLARVRDARSLGRVVRDSGPLEGARSATPLLVAVDATRTQAHEEERFGPIAFLVAVSDADEGVARAAGLARRKGAITAALYDTDEARIGRAVDAFARAGVNLSVNLTGNIFVNQSAAFSDFHVTGANPAGNASLTDSAFVANRFRLAMWRRPKAA</sequence>
<proteinExistence type="predicted"/>
<dbReference type="Gene3D" id="3.40.605.10">
    <property type="entry name" value="Aldehyde Dehydrogenase, Chain A, domain 1"/>
    <property type="match status" value="1"/>
</dbReference>
<feature type="domain" description="Aldehyde dehydrogenase" evidence="3">
    <location>
        <begin position="85"/>
        <end position="495"/>
    </location>
</feature>
<comment type="caution">
    <text evidence="4">The sequence shown here is derived from an EMBL/GenBank/DDBJ whole genome shotgun (WGS) entry which is preliminary data.</text>
</comment>
<dbReference type="Proteomes" id="UP001205890">
    <property type="component" value="Unassembled WGS sequence"/>
</dbReference>
<keyword evidence="5" id="KW-1185">Reference proteome</keyword>
<accession>A0ABT1LC27</accession>
<evidence type="ECO:0000259" key="3">
    <source>
        <dbReference type="Pfam" id="PF00171"/>
    </source>
</evidence>
<dbReference type="Gene3D" id="3.40.309.10">
    <property type="entry name" value="Aldehyde Dehydrogenase, Chain A, domain 2"/>
    <property type="match status" value="1"/>
</dbReference>
<evidence type="ECO:0000256" key="1">
    <source>
        <dbReference type="ARBA" id="ARBA00023002"/>
    </source>
</evidence>
<dbReference type="PANTHER" id="PTHR42862">
    <property type="entry name" value="DELTA-1-PYRROLINE-5-CARBOXYLATE DEHYDROGENASE 1, ISOFORM A-RELATED"/>
    <property type="match status" value="1"/>
</dbReference>
<dbReference type="EMBL" id="JANCLU010000006">
    <property type="protein sequence ID" value="MCP8938483.1"/>
    <property type="molecule type" value="Genomic_DNA"/>
</dbReference>
<dbReference type="SUPFAM" id="SSF53720">
    <property type="entry name" value="ALDH-like"/>
    <property type="match status" value="1"/>
</dbReference>
<reference evidence="4 5" key="1">
    <citation type="submission" date="2022-07" db="EMBL/GenBank/DDBJ databases">
        <authorList>
            <person name="Li W.-J."/>
            <person name="Deng Q.-Q."/>
        </authorList>
    </citation>
    <scope>NUCLEOTIDE SEQUENCE [LARGE SCALE GENOMIC DNA]</scope>
    <source>
        <strain evidence="4 5">SYSU M60028</strain>
    </source>
</reference>
<gene>
    <name evidence="4" type="primary">paaN</name>
    <name evidence="4" type="ORF">NK718_08135</name>
</gene>
<evidence type="ECO:0000256" key="2">
    <source>
        <dbReference type="ARBA" id="ARBA00023027"/>
    </source>
</evidence>
<dbReference type="NCBIfam" id="TIGR02288">
    <property type="entry name" value="PaaN_2"/>
    <property type="match status" value="1"/>
</dbReference>
<dbReference type="RefSeq" id="WP_254740459.1">
    <property type="nucleotide sequence ID" value="NZ_JANCLU010000006.1"/>
</dbReference>
<name>A0ABT1LC27_9HYPH</name>
<evidence type="ECO:0000313" key="5">
    <source>
        <dbReference type="Proteomes" id="UP001205890"/>
    </source>
</evidence>
<keyword evidence="1" id="KW-0560">Oxidoreductase</keyword>
<dbReference type="InterPro" id="IPR050485">
    <property type="entry name" value="Proline_metab_enzyme"/>
</dbReference>
<dbReference type="InterPro" id="IPR016161">
    <property type="entry name" value="Ald_DH/histidinol_DH"/>
</dbReference>
<keyword evidence="2" id="KW-0520">NAD</keyword>
<dbReference type="InterPro" id="IPR015590">
    <property type="entry name" value="Aldehyde_DH_dom"/>
</dbReference>
<dbReference type="InterPro" id="IPR016163">
    <property type="entry name" value="Ald_DH_C"/>
</dbReference>
<dbReference type="Pfam" id="PF00171">
    <property type="entry name" value="Aldedh"/>
    <property type="match status" value="1"/>
</dbReference>
<dbReference type="InterPro" id="IPR011975">
    <property type="entry name" value="PaaN_2"/>
</dbReference>